<dbReference type="GO" id="GO:0015026">
    <property type="term" value="F:coreceptor activity"/>
    <property type="evidence" value="ECO:0007669"/>
    <property type="project" value="TreeGrafter"/>
</dbReference>
<evidence type="ECO:0000259" key="2">
    <source>
        <dbReference type="Pfam" id="PF06534"/>
    </source>
</evidence>
<dbReference type="PANTHER" id="PTHR31428">
    <property type="entry name" value="RGM DOMAIN FAMILY MEMBER DRAG-1"/>
    <property type="match status" value="1"/>
</dbReference>
<proteinExistence type="evidence at transcript level"/>
<dbReference type="GO" id="GO:0030509">
    <property type="term" value="P:BMP signaling pathway"/>
    <property type="evidence" value="ECO:0007669"/>
    <property type="project" value="TreeGrafter"/>
</dbReference>
<evidence type="ECO:0000256" key="1">
    <source>
        <dbReference type="SAM" id="SignalP"/>
    </source>
</evidence>
<dbReference type="AlphaFoldDB" id="A0A1E1XID9"/>
<dbReference type="InterPro" id="IPR009496">
    <property type="entry name" value="RGM_C"/>
</dbReference>
<dbReference type="Gene3D" id="3.40.1000.10">
    <property type="entry name" value="Mog1/PsbP, alpha/beta/alpha sandwich"/>
    <property type="match status" value="1"/>
</dbReference>
<feature type="signal peptide" evidence="1">
    <location>
        <begin position="1"/>
        <end position="20"/>
    </location>
</feature>
<dbReference type="Pfam" id="PF06534">
    <property type="entry name" value="RGM_C"/>
    <property type="match status" value="1"/>
</dbReference>
<protein>
    <submittedName>
        <fullName evidence="3">Putative conserved secreted protein</fullName>
    </submittedName>
</protein>
<sequence>MLLLRCLLFTIAVFSTVTSSDECGIMNCYANYEDGSCDNIAEFRSCLSRVAKECAHNIRYRSIVSLLNKLNCSEATPTETWTSNPAKETCIWRTGEPEHDWRQCSLYGDTHLRTFGGELQTCRAIGARSLVDNAYLAVQVTNSPFGNKATVLSKVTVVIRAHGGCAMEKTYEADIKDNPLPRVFADGATLAGKGVRLMALSPNRVELLLTHAGARLLIRRQGDFLSVALRLPSTLAGEQPLQLCLRGCSASERLPAPHGEPAWLLEEADVACRAANLTGAYLDACVFDVLATGQKDMAAEASGAAVADLQELGATTAHRIVQQPSAVVERRASAAAIVAGLLLTTGLHARRRPSTVVHWLQHYTAQHDYGLDTRHGTVISMERLHSITGSSEMKQ</sequence>
<organism evidence="3">
    <name type="scientific">Amblyomma aureolatum</name>
    <dbReference type="NCBI Taxonomy" id="187763"/>
    <lineage>
        <taxon>Eukaryota</taxon>
        <taxon>Metazoa</taxon>
        <taxon>Ecdysozoa</taxon>
        <taxon>Arthropoda</taxon>
        <taxon>Chelicerata</taxon>
        <taxon>Arachnida</taxon>
        <taxon>Acari</taxon>
        <taxon>Parasitiformes</taxon>
        <taxon>Ixodida</taxon>
        <taxon>Ixodoidea</taxon>
        <taxon>Ixodidae</taxon>
        <taxon>Amblyomminae</taxon>
        <taxon>Amblyomma</taxon>
    </lineage>
</organism>
<dbReference type="PANTHER" id="PTHR31428:SF6">
    <property type="entry name" value="REPULSIVE GUIDANCE MOLECULE B HOMOLOG DRAG-1"/>
    <property type="match status" value="1"/>
</dbReference>
<evidence type="ECO:0000313" key="3">
    <source>
        <dbReference type="EMBL" id="JAT98988.1"/>
    </source>
</evidence>
<dbReference type="GO" id="GO:0005886">
    <property type="term" value="C:plasma membrane"/>
    <property type="evidence" value="ECO:0007669"/>
    <property type="project" value="TreeGrafter"/>
</dbReference>
<feature type="domain" description="Repulsive guidance molecule C-terminal" evidence="2">
    <location>
        <begin position="102"/>
        <end position="312"/>
    </location>
</feature>
<dbReference type="EMBL" id="GFAC01000200">
    <property type="protein sequence ID" value="JAT98988.1"/>
    <property type="molecule type" value="mRNA"/>
</dbReference>
<accession>A0A1E1XID9</accession>
<name>A0A1E1XID9_9ACAR</name>
<feature type="chain" id="PRO_5009116124" evidence="1">
    <location>
        <begin position="21"/>
        <end position="395"/>
    </location>
</feature>
<keyword evidence="1" id="KW-0732">Signal</keyword>
<dbReference type="InterPro" id="IPR040287">
    <property type="entry name" value="RGM"/>
</dbReference>
<reference evidence="3" key="1">
    <citation type="journal article" date="2017" name="Front. Cell. Infect. Microbiol.">
        <title>The Distinct Transcriptional Response of the Midgut of Amblyomma sculptum and Amblyomma aureolatum Ticks to Rickettsia rickettsii Correlates to Their Differences in Susceptibility to Infection.</title>
        <authorList>
            <person name="Martins L.A."/>
            <person name="Galletti M.F.B.M."/>
            <person name="Ribeiro J.M."/>
            <person name="Fujita A."/>
            <person name="Costa F.B."/>
            <person name="Labruna M.B."/>
            <person name="Daffre S."/>
            <person name="Fogaca A.C."/>
        </authorList>
    </citation>
    <scope>NUCLEOTIDE SEQUENCE</scope>
</reference>